<accession>F1Z839</accession>
<keyword evidence="1" id="KW-0378">Hydrolase</keyword>
<evidence type="ECO:0000313" key="2">
    <source>
        <dbReference type="Proteomes" id="UP000004728"/>
    </source>
</evidence>
<dbReference type="SUPFAM" id="SSF53187">
    <property type="entry name" value="Zn-dependent exopeptidases"/>
    <property type="match status" value="1"/>
</dbReference>
<sequence>MAVSGFLSGDSDKGIEPFEGGAIPGLPGARAFHGRLGEQASIPVVIAAPHGGRCYPADLVDDFRFSECVTRRLEDRLVDRLADAVALRTGAPVLIAEAPRAMIDLNRSVDDVDWDMVAGAPAPSLPRGSQTGFRARSGLGLVPRRLPGAGELWKGRLPYDELVARIAQIHRPYHATLEAMVEGVRAQWGAVLLIDLHSMPPLPPVDGVAARFVIGDRFGTACDGALVASIFAYLGAAQQLASHNRPYAGGYVLDRHARRAEGIHAVQIEIDRTAYLDPAFDREGAGFDGMVALLTGLVQRLADDVAAIGRERLLWRTAAE</sequence>
<dbReference type="InParanoid" id="F1Z839"/>
<dbReference type="Gene3D" id="3.40.630.40">
    <property type="entry name" value="Zn-dependent exopeptidases"/>
    <property type="match status" value="1"/>
</dbReference>
<comment type="caution">
    <text evidence="1">The sequence shown here is derived from an EMBL/GenBank/DDBJ whole genome shotgun (WGS) entry which is preliminary data.</text>
</comment>
<evidence type="ECO:0000313" key="1">
    <source>
        <dbReference type="EMBL" id="EGD59186.1"/>
    </source>
</evidence>
<dbReference type="HOGENOM" id="CLU_069318_1_0_5"/>
<dbReference type="EMBL" id="AEWJ01000037">
    <property type="protein sequence ID" value="EGD59186.1"/>
    <property type="molecule type" value="Genomic_DNA"/>
</dbReference>
<dbReference type="OrthoDB" id="9802050at2"/>
<dbReference type="STRING" id="983920.Y88_1248"/>
<dbReference type="AlphaFoldDB" id="F1Z839"/>
<dbReference type="InterPro" id="IPR007709">
    <property type="entry name" value="N-FG_amidohydro"/>
</dbReference>
<dbReference type="Proteomes" id="UP000004728">
    <property type="component" value="Unassembled WGS sequence"/>
</dbReference>
<reference evidence="1 2" key="1">
    <citation type="journal article" date="2012" name="J. Bacteriol.">
        <title>Draft Genome Sequence of Novosphingobium nitrogenifigens Y88T.</title>
        <authorList>
            <person name="Strabala T.J."/>
            <person name="Macdonald L."/>
            <person name="Liu V."/>
            <person name="Smit A.M."/>
        </authorList>
    </citation>
    <scope>NUCLEOTIDE SEQUENCE [LARGE SCALE GENOMIC DNA]</scope>
    <source>
        <strain evidence="1 2">DSM 19370</strain>
    </source>
</reference>
<dbReference type="GO" id="GO:0016787">
    <property type="term" value="F:hydrolase activity"/>
    <property type="evidence" value="ECO:0007669"/>
    <property type="project" value="UniProtKB-KW"/>
</dbReference>
<gene>
    <name evidence="1" type="ORF">Y88_1248</name>
</gene>
<name>F1Z839_9SPHN</name>
<protein>
    <submittedName>
        <fullName evidence="1">N-formylglutamate amidohydrolase</fullName>
    </submittedName>
</protein>
<proteinExistence type="predicted"/>
<keyword evidence="2" id="KW-1185">Reference proteome</keyword>
<dbReference type="RefSeq" id="WP_008065407.1">
    <property type="nucleotide sequence ID" value="NZ_AQWK01000001.1"/>
</dbReference>
<dbReference type="eggNOG" id="COG3741">
    <property type="taxonomic scope" value="Bacteria"/>
</dbReference>
<organism evidence="1 2">
    <name type="scientific">Novosphingobium nitrogenifigens DSM 19370</name>
    <dbReference type="NCBI Taxonomy" id="983920"/>
    <lineage>
        <taxon>Bacteria</taxon>
        <taxon>Pseudomonadati</taxon>
        <taxon>Pseudomonadota</taxon>
        <taxon>Alphaproteobacteria</taxon>
        <taxon>Sphingomonadales</taxon>
        <taxon>Sphingomonadaceae</taxon>
        <taxon>Novosphingobium</taxon>
    </lineage>
</organism>
<dbReference type="Pfam" id="PF05013">
    <property type="entry name" value="FGase"/>
    <property type="match status" value="1"/>
</dbReference>